<dbReference type="EMBL" id="MU865315">
    <property type="protein sequence ID" value="KAK4228805.1"/>
    <property type="molecule type" value="Genomic_DNA"/>
</dbReference>
<proteinExistence type="predicted"/>
<reference evidence="2" key="2">
    <citation type="submission" date="2023-05" db="EMBL/GenBank/DDBJ databases">
        <authorList>
            <consortium name="Lawrence Berkeley National Laboratory"/>
            <person name="Steindorff A."/>
            <person name="Hensen N."/>
            <person name="Bonometti L."/>
            <person name="Westerberg I."/>
            <person name="Brannstrom I.O."/>
            <person name="Guillou S."/>
            <person name="Cros-Aarteil S."/>
            <person name="Calhoun S."/>
            <person name="Haridas S."/>
            <person name="Kuo A."/>
            <person name="Mondo S."/>
            <person name="Pangilinan J."/>
            <person name="Riley R."/>
            <person name="Labutti K."/>
            <person name="Andreopoulos B."/>
            <person name="Lipzen A."/>
            <person name="Chen C."/>
            <person name="Yanf M."/>
            <person name="Daum C."/>
            <person name="Ng V."/>
            <person name="Clum A."/>
            <person name="Ohm R."/>
            <person name="Martin F."/>
            <person name="Silar P."/>
            <person name="Natvig D."/>
            <person name="Lalanne C."/>
            <person name="Gautier V."/>
            <person name="Ament-Velasquez S.L."/>
            <person name="Kruys A."/>
            <person name="Hutchinson M.I."/>
            <person name="Powell A.J."/>
            <person name="Barry K."/>
            <person name="Miller A.N."/>
            <person name="Grigoriev I.V."/>
            <person name="Debuchy R."/>
            <person name="Gladieux P."/>
            <person name="Thoren M.H."/>
            <person name="Johannesson H."/>
        </authorList>
    </citation>
    <scope>NUCLEOTIDE SEQUENCE</scope>
    <source>
        <strain evidence="2">CBS 990.96</strain>
    </source>
</reference>
<feature type="region of interest" description="Disordered" evidence="1">
    <location>
        <begin position="41"/>
        <end position="101"/>
    </location>
</feature>
<organism evidence="2 3">
    <name type="scientific">Podospora fimiseda</name>
    <dbReference type="NCBI Taxonomy" id="252190"/>
    <lineage>
        <taxon>Eukaryota</taxon>
        <taxon>Fungi</taxon>
        <taxon>Dikarya</taxon>
        <taxon>Ascomycota</taxon>
        <taxon>Pezizomycotina</taxon>
        <taxon>Sordariomycetes</taxon>
        <taxon>Sordariomycetidae</taxon>
        <taxon>Sordariales</taxon>
        <taxon>Podosporaceae</taxon>
        <taxon>Podospora</taxon>
    </lineage>
</organism>
<comment type="caution">
    <text evidence="2">The sequence shown here is derived from an EMBL/GenBank/DDBJ whole genome shotgun (WGS) entry which is preliminary data.</text>
</comment>
<reference evidence="2" key="1">
    <citation type="journal article" date="2023" name="Mol. Phylogenet. Evol.">
        <title>Genome-scale phylogeny and comparative genomics of the fungal order Sordariales.</title>
        <authorList>
            <person name="Hensen N."/>
            <person name="Bonometti L."/>
            <person name="Westerberg I."/>
            <person name="Brannstrom I.O."/>
            <person name="Guillou S."/>
            <person name="Cros-Aarteil S."/>
            <person name="Calhoun S."/>
            <person name="Haridas S."/>
            <person name="Kuo A."/>
            <person name="Mondo S."/>
            <person name="Pangilinan J."/>
            <person name="Riley R."/>
            <person name="LaButti K."/>
            <person name="Andreopoulos B."/>
            <person name="Lipzen A."/>
            <person name="Chen C."/>
            <person name="Yan M."/>
            <person name="Daum C."/>
            <person name="Ng V."/>
            <person name="Clum A."/>
            <person name="Steindorff A."/>
            <person name="Ohm R.A."/>
            <person name="Martin F."/>
            <person name="Silar P."/>
            <person name="Natvig D.O."/>
            <person name="Lalanne C."/>
            <person name="Gautier V."/>
            <person name="Ament-Velasquez S.L."/>
            <person name="Kruys A."/>
            <person name="Hutchinson M.I."/>
            <person name="Powell A.J."/>
            <person name="Barry K."/>
            <person name="Miller A.N."/>
            <person name="Grigoriev I.V."/>
            <person name="Debuchy R."/>
            <person name="Gladieux P."/>
            <person name="Hiltunen Thoren M."/>
            <person name="Johannesson H."/>
        </authorList>
    </citation>
    <scope>NUCLEOTIDE SEQUENCE</scope>
    <source>
        <strain evidence="2">CBS 990.96</strain>
    </source>
</reference>
<dbReference type="AlphaFoldDB" id="A0AAN7BSP5"/>
<gene>
    <name evidence="2" type="ORF">QBC38DRAFT_361227</name>
</gene>
<evidence type="ECO:0000313" key="2">
    <source>
        <dbReference type="EMBL" id="KAK4228805.1"/>
    </source>
</evidence>
<dbReference type="Proteomes" id="UP001301958">
    <property type="component" value="Unassembled WGS sequence"/>
</dbReference>
<feature type="compositionally biased region" description="Polar residues" evidence="1">
    <location>
        <begin position="326"/>
        <end position="337"/>
    </location>
</feature>
<evidence type="ECO:0008006" key="4">
    <source>
        <dbReference type="Google" id="ProtNLM"/>
    </source>
</evidence>
<accession>A0AAN7BSP5</accession>
<protein>
    <recommendedName>
        <fullName evidence="4">WW domain-containing protein</fullName>
    </recommendedName>
</protein>
<feature type="compositionally biased region" description="Pro residues" evidence="1">
    <location>
        <begin position="457"/>
        <end position="470"/>
    </location>
</feature>
<name>A0AAN7BSP5_9PEZI</name>
<keyword evidence="3" id="KW-1185">Reference proteome</keyword>
<sequence length="503" mass="55240">MLSSSGVPENWEMDYDGKRWFYRYKPTGLIQYTWPKPGDEFPEYVQEGAPPLDLAPEEMLSSQKQRRRSTFDNDLSKSKRKEGKQPFIIEEDDEPNNFWDQPDALMYMGPGAYTDISPLQEDDEIRQEGSKPDERPLQTVTERLEQTHISPLVSAETTPLVVNSQPIITTPKTDSAHHAPVQVQAPVEVPAAPVEAPVTTPSPTVPLLDSRQVPYTPVGFVAELPSELTAQCHEEIHPTPVELPGNEIMMDTETQPVVFANAFPLAPAELHSEHMLPSRVEQRKSVEQKTLAIKTPELDGQRQEAPPAPRPAPLRQNSMPQPGHGHSQSFSSGTDSGQLKFKPYNPALGAVSENSNQNPYSLSANFSSPQPQTQGSSVGNKRHSLAGPPKSWKPSEVPAVLKPFKAWKPLPPTDEGGSTAPAGHDVQNDNISGPARFPSVLQPARGRPNIAQSPPRTQSPPAPPAPPAPLTLPKQADQNQRYQAYKPAASIHQNLEQDIESTL</sequence>
<evidence type="ECO:0000256" key="1">
    <source>
        <dbReference type="SAM" id="MobiDB-lite"/>
    </source>
</evidence>
<feature type="region of interest" description="Disordered" evidence="1">
    <location>
        <begin position="293"/>
        <end position="479"/>
    </location>
</feature>
<evidence type="ECO:0000313" key="3">
    <source>
        <dbReference type="Proteomes" id="UP001301958"/>
    </source>
</evidence>
<feature type="compositionally biased region" description="Polar residues" evidence="1">
    <location>
        <begin position="352"/>
        <end position="379"/>
    </location>
</feature>
<feature type="non-terminal residue" evidence="2">
    <location>
        <position position="503"/>
    </location>
</feature>